<name>A0A1H6W4L1_9EURY</name>
<evidence type="ECO:0000256" key="1">
    <source>
        <dbReference type="SAM" id="MobiDB-lite"/>
    </source>
</evidence>
<protein>
    <submittedName>
        <fullName evidence="2">Tat (Twin-arginine translocation) pathway signal sequence</fullName>
    </submittedName>
</protein>
<organism evidence="2 3">
    <name type="scientific">Halohasta litchfieldiae</name>
    <dbReference type="NCBI Taxonomy" id="1073996"/>
    <lineage>
        <taxon>Archaea</taxon>
        <taxon>Methanobacteriati</taxon>
        <taxon>Methanobacteriota</taxon>
        <taxon>Stenosarchaea group</taxon>
        <taxon>Halobacteria</taxon>
        <taxon>Halobacteriales</taxon>
        <taxon>Haloferacaceae</taxon>
        <taxon>Halohasta</taxon>
    </lineage>
</organism>
<dbReference type="AlphaFoldDB" id="A0A1H6W4L1"/>
<feature type="region of interest" description="Disordered" evidence="1">
    <location>
        <begin position="149"/>
        <end position="182"/>
    </location>
</feature>
<dbReference type="RefSeq" id="WP_162551652.1">
    <property type="nucleotide sequence ID" value="NZ_CP024845.1"/>
</dbReference>
<dbReference type="InterPro" id="IPR019546">
    <property type="entry name" value="TAT_signal_bac_arc"/>
</dbReference>
<reference evidence="2 3" key="1">
    <citation type="submission" date="2016-10" db="EMBL/GenBank/DDBJ databases">
        <authorList>
            <person name="de Groot N.N."/>
        </authorList>
    </citation>
    <scope>NUCLEOTIDE SEQUENCE [LARGE SCALE GENOMIC DNA]</scope>
    <source>
        <strain evidence="2 3">DSM 22187</strain>
    </source>
</reference>
<dbReference type="OrthoDB" id="236836at2157"/>
<evidence type="ECO:0000313" key="3">
    <source>
        <dbReference type="Proteomes" id="UP000198888"/>
    </source>
</evidence>
<dbReference type="Proteomes" id="UP000198888">
    <property type="component" value="Unassembled WGS sequence"/>
</dbReference>
<keyword evidence="3" id="KW-1185">Reference proteome</keyword>
<accession>A0A1H6W4L1</accession>
<evidence type="ECO:0000313" key="2">
    <source>
        <dbReference type="EMBL" id="SEJ08997.1"/>
    </source>
</evidence>
<accession>A0A2H4PYT4</accession>
<gene>
    <name evidence="2" type="ORF">SAMN05444271_12048</name>
</gene>
<dbReference type="NCBIfam" id="TIGR01409">
    <property type="entry name" value="TAT_signal_seq"/>
    <property type="match status" value="1"/>
</dbReference>
<sequence length="395" mass="41606">MDRRSFMQAAGATTGAVALGGCLGDNEDSVPELGDGPQRYDLPTYSELTPAETQSGDGVVFLHLRLAVVGAVQRAATAGRLPDGPLVEFPLSGIETVADAVETLSSYPVAAPLRRAVIDAAGPLPDGTAFGANGTVAPDNERIDRNTTINETETENETENETKNETNGGILSGESTETGTPGIGVTDLTLTDELVLFHGSFDRQVIADRYTEGFQQVDQQRGLRIYEGTGDRSGQAFAVAEDMLIIPTENSSRSSAAETLLAHSLSGYINTLDRVVDDEDGQWLFETTGPAALSLGVWGTDTPLSLTADRVGVRTDIVDGLGPVFGTVDGFISALAVTVDTTGTVSTLEGRFAGLFEESMPTEDELRTSLVSDETAAEIVLDAPRAHLTTTFEDA</sequence>
<dbReference type="GeneID" id="35001277"/>
<proteinExistence type="predicted"/>
<dbReference type="STRING" id="1073996.SAMN05444271_12048"/>
<dbReference type="KEGG" id="hae:halTADL_0453"/>
<dbReference type="PROSITE" id="PS51257">
    <property type="entry name" value="PROKAR_LIPOPROTEIN"/>
    <property type="match status" value="1"/>
</dbReference>
<dbReference type="EMBL" id="FNYR01000020">
    <property type="protein sequence ID" value="SEJ08997.1"/>
    <property type="molecule type" value="Genomic_DNA"/>
</dbReference>